<dbReference type="AlphaFoldDB" id="A0A2U3DSS1"/>
<dbReference type="Pfam" id="PF00171">
    <property type="entry name" value="Aldedh"/>
    <property type="match status" value="1"/>
</dbReference>
<comment type="similarity">
    <text evidence="1 6">Belongs to the aldehyde dehydrogenase family.</text>
</comment>
<evidence type="ECO:0000313" key="11">
    <source>
        <dbReference type="Proteomes" id="UP000245956"/>
    </source>
</evidence>
<feature type="domain" description="Aldehyde dehydrogenase" evidence="8">
    <location>
        <begin position="480"/>
        <end position="948"/>
    </location>
</feature>
<dbReference type="EMBL" id="LCWV01000035">
    <property type="protein sequence ID" value="PWI65311.1"/>
    <property type="molecule type" value="Genomic_DNA"/>
</dbReference>
<evidence type="ECO:0000256" key="1">
    <source>
        <dbReference type="ARBA" id="ARBA00009986"/>
    </source>
</evidence>
<reference evidence="10 11" key="2">
    <citation type="journal article" date="2016" name="Front. Microbiol.">
        <title>Genome and transcriptome sequences reveal the specific parasitism of the nematophagous Purpureocillium lilacinum 36-1.</title>
        <authorList>
            <person name="Xie J."/>
            <person name="Li S."/>
            <person name="Mo C."/>
            <person name="Xiao X."/>
            <person name="Peng D."/>
            <person name="Wang G."/>
            <person name="Xiao Y."/>
        </authorList>
    </citation>
    <scope>NUCLEOTIDE SEQUENCE [LARGE SCALE GENOMIC DNA]</scope>
    <source>
        <strain evidence="10 11">36-1</strain>
    </source>
</reference>
<evidence type="ECO:0000259" key="8">
    <source>
        <dbReference type="Pfam" id="PF00171"/>
    </source>
</evidence>
<gene>
    <name evidence="10" type="ORF">PCL_07234</name>
    <name evidence="9" type="ORF">Purlil1_9564</name>
</gene>
<evidence type="ECO:0000313" key="10">
    <source>
        <dbReference type="EMBL" id="PWI65311.1"/>
    </source>
</evidence>
<comment type="caution">
    <text evidence="10">The sequence shown here is derived from an EMBL/GenBank/DDBJ whole genome shotgun (WGS) entry which is preliminary data.</text>
</comment>
<keyword evidence="2 6" id="KW-0560">Oxidoreductase</keyword>
<protein>
    <recommendedName>
        <fullName evidence="8">Aldehyde dehydrogenase domain-containing protein</fullName>
    </recommendedName>
</protein>
<reference evidence="10" key="1">
    <citation type="submission" date="2015-05" db="EMBL/GenBank/DDBJ databases">
        <authorList>
            <person name="Wang D.B."/>
            <person name="Wang M."/>
        </authorList>
    </citation>
    <scope>NUCLEOTIDE SEQUENCE</scope>
    <source>
        <strain evidence="10">36-1</strain>
    </source>
</reference>
<dbReference type="InterPro" id="IPR029510">
    <property type="entry name" value="Ald_DH_CS_GLU"/>
</dbReference>
<dbReference type="InterPro" id="IPR015590">
    <property type="entry name" value="Aldehyde_DH_dom"/>
</dbReference>
<evidence type="ECO:0000256" key="7">
    <source>
        <dbReference type="SAM" id="MobiDB-lite"/>
    </source>
</evidence>
<dbReference type="FunFam" id="3.40.605.10:FF:000011">
    <property type="entry name" value="ALD5p Mitochondrial aldehyde dehydrogenase"/>
    <property type="match status" value="1"/>
</dbReference>
<evidence type="ECO:0000256" key="3">
    <source>
        <dbReference type="ARBA" id="ARBA00023027"/>
    </source>
</evidence>
<dbReference type="InterPro" id="IPR016163">
    <property type="entry name" value="Ald_DH_C"/>
</dbReference>
<dbReference type="Gene3D" id="3.40.309.10">
    <property type="entry name" value="Aldehyde Dehydrogenase, Chain A, domain 2"/>
    <property type="match status" value="1"/>
</dbReference>
<accession>A0A2U3DSS1</accession>
<evidence type="ECO:0000256" key="2">
    <source>
        <dbReference type="ARBA" id="ARBA00023002"/>
    </source>
</evidence>
<dbReference type="PROSITE" id="PS00687">
    <property type="entry name" value="ALDEHYDE_DEHYDR_GLU"/>
    <property type="match status" value="1"/>
</dbReference>
<dbReference type="SUPFAM" id="SSF53720">
    <property type="entry name" value="ALDH-like"/>
    <property type="match status" value="1"/>
</dbReference>
<dbReference type="GO" id="GO:0006598">
    <property type="term" value="P:polyamine catabolic process"/>
    <property type="evidence" value="ECO:0007669"/>
    <property type="project" value="TreeGrafter"/>
</dbReference>
<dbReference type="FunFam" id="3.40.309.10:FF:000012">
    <property type="entry name" value="Betaine aldehyde dehydrogenase"/>
    <property type="match status" value="1"/>
</dbReference>
<dbReference type="GO" id="GO:0046394">
    <property type="term" value="P:carboxylic acid biosynthetic process"/>
    <property type="evidence" value="ECO:0007669"/>
    <property type="project" value="UniProtKB-ARBA"/>
</dbReference>
<organism evidence="10 11">
    <name type="scientific">Purpureocillium lilacinum</name>
    <name type="common">Paecilomyces lilacinus</name>
    <dbReference type="NCBI Taxonomy" id="33203"/>
    <lineage>
        <taxon>Eukaryota</taxon>
        <taxon>Fungi</taxon>
        <taxon>Dikarya</taxon>
        <taxon>Ascomycota</taxon>
        <taxon>Pezizomycotina</taxon>
        <taxon>Sordariomycetes</taxon>
        <taxon>Hypocreomycetidae</taxon>
        <taxon>Hypocreales</taxon>
        <taxon>Ophiocordycipitaceae</taxon>
        <taxon>Purpureocillium</taxon>
    </lineage>
</organism>
<dbReference type="EMBL" id="JAWRVI010000044">
    <property type="protein sequence ID" value="KAK4086035.1"/>
    <property type="molecule type" value="Genomic_DNA"/>
</dbReference>
<feature type="region of interest" description="Disordered" evidence="7">
    <location>
        <begin position="297"/>
        <end position="364"/>
    </location>
</feature>
<evidence type="ECO:0000313" key="9">
    <source>
        <dbReference type="EMBL" id="KAK4086035.1"/>
    </source>
</evidence>
<dbReference type="GO" id="GO:0004029">
    <property type="term" value="F:aldehyde dehydrogenase (NAD+) activity"/>
    <property type="evidence" value="ECO:0007669"/>
    <property type="project" value="TreeGrafter"/>
</dbReference>
<dbReference type="InterPro" id="IPR016161">
    <property type="entry name" value="Ald_DH/histidinol_DH"/>
</dbReference>
<dbReference type="Proteomes" id="UP000245956">
    <property type="component" value="Unassembled WGS sequence"/>
</dbReference>
<sequence>MAAETTRPAFELPFEDKPSSEEPEPSFLVEAVFPQQQPQNEPLAATCTEEEAIVQRLAHFESLKMHFRTSSTIEVSSSRSPRFSFLAAPLLTLLVPSSASSRTATAELPPSTNGAYPGSPWQTLPSNGGCAPSSIPATLAFQAATLSAFATETPANGRRTARKHFVNETLAAGRRIDQPNPTAHPLAPNTKSLFQRGGLVHAVELADAAVGPNMKHGAEQGANGKEYNLVVTKMFKSIKANRGTRSQPSGTTRLFQVSVSPDLHTYHFQHKRPPRVPATVPSFKLTGYKHKTLRRLAETNDLQHHPRIYSSFEDDKEAPSSPQSWGKPATAGRPPVSGARRPRAPKPAEPDPAEPGPGPTTALTDDMAYLAETGGNVAIAISPELLRICNQGCLHGTPQKPPPVWISLTRARPHPAGAGLDLTSWRRAELALELSSVIAQLSPVNPTRRQLFAMALATKLKAPNGRSFTLPTGLFINNEFVKAASGKRLSSVSPTDGKEICSVEAAGQEDVDRAVLAARQAFRSPSWRDITGGARGALMHKLADLVEQHQETLATIETWDNGKPYSVSLNEDLQEVIGCIRYYAGWADKIHGQTIPTTKHKLAYTLRQPVGVCAQIIPWNYPLAMAAWKLGPALATGNTVVLKPAEQTPLSILYFADLVRQAGFPAGVLNIVNGLGRDAGQALASHRGIDKIAFTGSTLTGREIMKTAAVKLNNITLETGGKSPLLVFADADIEQAAKWAYVGIMSNQGQVCTATSRLLVQASVADKFTRALLDVVRAEAKTGDPFAESTTHGPQVSRAQYDKILGFMERAKKQGARCELGGGSAQREATPGGDGFFVQPTVFSGVTQDMEVFREEVFGPLVTVTPFRDEDEAVALANDSIYGLAAAVFSKDIERSHRVAAALEAGMVWINSSNDSEIQVPFGGVKQSGIGRELGEAGLAGYTEIKAVHVNLGSKL</sequence>
<evidence type="ECO:0000256" key="6">
    <source>
        <dbReference type="RuleBase" id="RU003345"/>
    </source>
</evidence>
<proteinExistence type="inferred from homology"/>
<keyword evidence="12" id="KW-1185">Reference proteome</keyword>
<comment type="pathway">
    <text evidence="4">Alcohol metabolism; ethanol degradation; acetate from ethanol: step 2/2.</text>
</comment>
<name>A0A2U3DSS1_PURLI</name>
<feature type="region of interest" description="Disordered" evidence="7">
    <location>
        <begin position="1"/>
        <end position="25"/>
    </location>
</feature>
<dbReference type="Gene3D" id="3.40.605.10">
    <property type="entry name" value="Aldehyde Dehydrogenase, Chain A, domain 1"/>
    <property type="match status" value="1"/>
</dbReference>
<dbReference type="Proteomes" id="UP001287286">
    <property type="component" value="Unassembled WGS sequence"/>
</dbReference>
<dbReference type="InterPro" id="IPR016162">
    <property type="entry name" value="Ald_DH_N"/>
</dbReference>
<evidence type="ECO:0000313" key="12">
    <source>
        <dbReference type="Proteomes" id="UP001287286"/>
    </source>
</evidence>
<dbReference type="FunFam" id="3.40.605.10:FF:000026">
    <property type="entry name" value="Aldehyde dehydrogenase, putative"/>
    <property type="match status" value="1"/>
</dbReference>
<reference evidence="9 12" key="4">
    <citation type="journal article" date="2024" name="Microbiol. Resour. Announc.">
        <title>Genome annotations for the ascomycete fungi Trichoderma harzianum, Trichoderma aggressivum, and Purpureocillium lilacinum.</title>
        <authorList>
            <person name="Beijen E.P.W."/>
            <person name="Ohm R.A."/>
        </authorList>
    </citation>
    <scope>NUCLEOTIDE SEQUENCE [LARGE SCALE GENOMIC DNA]</scope>
    <source>
        <strain evidence="9 12">CBS 150709</strain>
    </source>
</reference>
<reference evidence="9" key="3">
    <citation type="submission" date="2023-11" db="EMBL/GenBank/DDBJ databases">
        <authorList>
            <person name="Beijen E."/>
            <person name="Ohm R.A."/>
        </authorList>
    </citation>
    <scope>NUCLEOTIDE SEQUENCE</scope>
    <source>
        <strain evidence="9">CBS 150709</strain>
    </source>
</reference>
<evidence type="ECO:0000256" key="5">
    <source>
        <dbReference type="PROSITE-ProRule" id="PRU10007"/>
    </source>
</evidence>
<feature type="active site" evidence="5">
    <location>
        <position position="718"/>
    </location>
</feature>
<dbReference type="PANTHER" id="PTHR43720:SF2">
    <property type="entry name" value="2-AMINOMUCONIC SEMIALDEHYDE DEHYDROGENASE"/>
    <property type="match status" value="1"/>
</dbReference>
<evidence type="ECO:0000256" key="4">
    <source>
        <dbReference type="ARBA" id="ARBA00037885"/>
    </source>
</evidence>
<dbReference type="PANTHER" id="PTHR43720">
    <property type="entry name" value="2-AMINOMUCONIC SEMIALDEHYDE DEHYDROGENASE"/>
    <property type="match status" value="1"/>
</dbReference>
<keyword evidence="3" id="KW-0520">NAD</keyword>